<dbReference type="EMBL" id="CM042023">
    <property type="protein sequence ID" value="KAI3813778.1"/>
    <property type="molecule type" value="Genomic_DNA"/>
</dbReference>
<dbReference type="Proteomes" id="UP001056120">
    <property type="component" value="Linkage Group LG06"/>
</dbReference>
<organism evidence="1 2">
    <name type="scientific">Smallanthus sonchifolius</name>
    <dbReference type="NCBI Taxonomy" id="185202"/>
    <lineage>
        <taxon>Eukaryota</taxon>
        <taxon>Viridiplantae</taxon>
        <taxon>Streptophyta</taxon>
        <taxon>Embryophyta</taxon>
        <taxon>Tracheophyta</taxon>
        <taxon>Spermatophyta</taxon>
        <taxon>Magnoliopsida</taxon>
        <taxon>eudicotyledons</taxon>
        <taxon>Gunneridae</taxon>
        <taxon>Pentapetalae</taxon>
        <taxon>asterids</taxon>
        <taxon>campanulids</taxon>
        <taxon>Asterales</taxon>
        <taxon>Asteraceae</taxon>
        <taxon>Asteroideae</taxon>
        <taxon>Heliantheae alliance</taxon>
        <taxon>Millerieae</taxon>
        <taxon>Smallanthus</taxon>
    </lineage>
</organism>
<proteinExistence type="predicted"/>
<protein>
    <submittedName>
        <fullName evidence="1">Uncharacterized protein</fullName>
    </submittedName>
</protein>
<reference evidence="1 2" key="2">
    <citation type="journal article" date="2022" name="Mol. Ecol. Resour.">
        <title>The genomes of chicory, endive, great burdock and yacon provide insights into Asteraceae paleo-polyploidization history and plant inulin production.</title>
        <authorList>
            <person name="Fan W."/>
            <person name="Wang S."/>
            <person name="Wang H."/>
            <person name="Wang A."/>
            <person name="Jiang F."/>
            <person name="Liu H."/>
            <person name="Zhao H."/>
            <person name="Xu D."/>
            <person name="Zhang Y."/>
        </authorList>
    </citation>
    <scope>NUCLEOTIDE SEQUENCE [LARGE SCALE GENOMIC DNA]</scope>
    <source>
        <strain evidence="2">cv. Yunnan</strain>
        <tissue evidence="1">Leaves</tissue>
    </source>
</reference>
<sequence>MEVRGAGPVLEAVGGWSGGEVDGDSGGDGMAAKVLGDVGGLRLDDDGDDGVDEVVVRVSTEKMVVVVECRRGGN</sequence>
<accession>A0ACB9J1F7</accession>
<name>A0ACB9J1F7_9ASTR</name>
<reference evidence="2" key="1">
    <citation type="journal article" date="2022" name="Mol. Ecol. Resour.">
        <title>The genomes of chicory, endive, great burdock and yacon provide insights into Asteraceae palaeo-polyploidization history and plant inulin production.</title>
        <authorList>
            <person name="Fan W."/>
            <person name="Wang S."/>
            <person name="Wang H."/>
            <person name="Wang A."/>
            <person name="Jiang F."/>
            <person name="Liu H."/>
            <person name="Zhao H."/>
            <person name="Xu D."/>
            <person name="Zhang Y."/>
        </authorList>
    </citation>
    <scope>NUCLEOTIDE SEQUENCE [LARGE SCALE GENOMIC DNA]</scope>
    <source>
        <strain evidence="2">cv. Yunnan</strain>
    </source>
</reference>
<gene>
    <name evidence="1" type="ORF">L1987_18512</name>
</gene>
<evidence type="ECO:0000313" key="1">
    <source>
        <dbReference type="EMBL" id="KAI3813778.1"/>
    </source>
</evidence>
<keyword evidence="2" id="KW-1185">Reference proteome</keyword>
<evidence type="ECO:0000313" key="2">
    <source>
        <dbReference type="Proteomes" id="UP001056120"/>
    </source>
</evidence>
<comment type="caution">
    <text evidence="1">The sequence shown here is derived from an EMBL/GenBank/DDBJ whole genome shotgun (WGS) entry which is preliminary data.</text>
</comment>